<evidence type="ECO:0000313" key="14">
    <source>
        <dbReference type="EMBL" id="SHE27666.1"/>
    </source>
</evidence>
<dbReference type="PROSITE" id="PS00379">
    <property type="entry name" value="CDP_ALCOHOL_P_TRANSF"/>
    <property type="match status" value="1"/>
</dbReference>
<dbReference type="EC" id="2.7.8.5" evidence="13"/>
<dbReference type="InterPro" id="IPR048254">
    <property type="entry name" value="CDP_ALCOHOL_P_TRANSF_CS"/>
</dbReference>
<accession>A0A0X8V9G3</accession>
<reference evidence="13 15" key="1">
    <citation type="journal article" date="2016" name="Genome Announc.">
        <title>Complete Genome Sequence of the Amino Acid-Fermenting Clostridium propionicum X2 (DSM 1682).</title>
        <authorList>
            <person name="Poehlein A."/>
            <person name="Schlien K."/>
            <person name="Chowdhury N.P."/>
            <person name="Gottschalk G."/>
            <person name="Buckel W."/>
            <person name="Daniel R."/>
        </authorList>
    </citation>
    <scope>NUCLEOTIDE SEQUENCE [LARGE SCALE GENOMIC DNA]</scope>
    <source>
        <strain evidence="13 15">X2</strain>
    </source>
</reference>
<dbReference type="AlphaFoldDB" id="A0A0X8V9G3"/>
<comment type="similarity">
    <text evidence="2 11">Belongs to the CDP-alcohol phosphatidyltransferase class-I family.</text>
</comment>
<keyword evidence="5 12" id="KW-0812">Transmembrane</keyword>
<keyword evidence="9" id="KW-0594">Phospholipid biosynthesis</keyword>
<reference evidence="15" key="2">
    <citation type="submission" date="2016-01" db="EMBL/GenBank/DDBJ databases">
        <authorList>
            <person name="Poehlein A."/>
            <person name="Schlien K."/>
            <person name="Gottschalk G."/>
            <person name="Buckel W."/>
            <person name="Daniel R."/>
        </authorList>
    </citation>
    <scope>NUCLEOTIDE SEQUENCE [LARGE SCALE GENOMIC DNA]</scope>
    <source>
        <strain evidence="15">X2</strain>
    </source>
</reference>
<reference evidence="14" key="3">
    <citation type="submission" date="2016-11" db="EMBL/GenBank/DDBJ databases">
        <authorList>
            <person name="Varghese N."/>
            <person name="Submissions S."/>
        </authorList>
    </citation>
    <scope>NUCLEOTIDE SEQUENCE</scope>
    <source>
        <strain evidence="14">DSM 1682</strain>
    </source>
</reference>
<feature type="transmembrane region" description="Helical" evidence="12">
    <location>
        <begin position="86"/>
        <end position="106"/>
    </location>
</feature>
<keyword evidence="10" id="KW-1208">Phospholipid metabolism</keyword>
<evidence type="ECO:0000256" key="12">
    <source>
        <dbReference type="SAM" id="Phobius"/>
    </source>
</evidence>
<evidence type="ECO:0000256" key="8">
    <source>
        <dbReference type="ARBA" id="ARBA00023136"/>
    </source>
</evidence>
<dbReference type="RefSeq" id="WP_066046928.1">
    <property type="nucleotide sequence ID" value="NZ_CP014223.1"/>
</dbReference>
<dbReference type="EMBL" id="CP014223">
    <property type="protein sequence ID" value="AMJ39874.1"/>
    <property type="molecule type" value="Genomic_DNA"/>
</dbReference>
<protein>
    <submittedName>
        <fullName evidence="14">CDP-diacylglycerol--glycerol-3-phosphate 3-phosphatidyltransferase</fullName>
        <ecNumber evidence="13">2.7.8.5</ecNumber>
    </submittedName>
</protein>
<evidence type="ECO:0000313" key="13">
    <source>
        <dbReference type="EMBL" id="AMJ39874.1"/>
    </source>
</evidence>
<evidence type="ECO:0000256" key="6">
    <source>
        <dbReference type="ARBA" id="ARBA00022989"/>
    </source>
</evidence>
<feature type="transmembrane region" description="Helical" evidence="12">
    <location>
        <begin position="13"/>
        <end position="38"/>
    </location>
</feature>
<dbReference type="PANTHER" id="PTHR14269:SF11">
    <property type="entry name" value="CDP-DIACYLGLYCEROL--GLYCEROL-3-PHOSPHATE 3-PHOSPHATIDYLTRANSFERASE"/>
    <property type="match status" value="1"/>
</dbReference>
<evidence type="ECO:0000256" key="1">
    <source>
        <dbReference type="ARBA" id="ARBA00004141"/>
    </source>
</evidence>
<evidence type="ECO:0000256" key="10">
    <source>
        <dbReference type="ARBA" id="ARBA00023264"/>
    </source>
</evidence>
<dbReference type="GO" id="GO:0046474">
    <property type="term" value="P:glycerophospholipid biosynthetic process"/>
    <property type="evidence" value="ECO:0007669"/>
    <property type="project" value="TreeGrafter"/>
</dbReference>
<evidence type="ECO:0000256" key="3">
    <source>
        <dbReference type="ARBA" id="ARBA00022516"/>
    </source>
</evidence>
<evidence type="ECO:0000313" key="15">
    <source>
        <dbReference type="Proteomes" id="UP000068026"/>
    </source>
</evidence>
<evidence type="ECO:0000256" key="4">
    <source>
        <dbReference type="ARBA" id="ARBA00022679"/>
    </source>
</evidence>
<keyword evidence="3" id="KW-0444">Lipid biosynthesis</keyword>
<dbReference type="Gene3D" id="1.20.120.1760">
    <property type="match status" value="1"/>
</dbReference>
<evidence type="ECO:0000256" key="9">
    <source>
        <dbReference type="ARBA" id="ARBA00023209"/>
    </source>
</evidence>
<proteinExistence type="inferred from homology"/>
<dbReference type="PANTHER" id="PTHR14269">
    <property type="entry name" value="CDP-DIACYLGLYCEROL--GLYCEROL-3-PHOSPHATE 3-PHOSPHATIDYLTRANSFERASE-RELATED"/>
    <property type="match status" value="1"/>
</dbReference>
<gene>
    <name evidence="13" type="primary">pgsA_1</name>
    <name evidence="13" type="ORF">CPRO_02510</name>
    <name evidence="14" type="ORF">SAMN02745151_00101</name>
</gene>
<evidence type="ECO:0000256" key="7">
    <source>
        <dbReference type="ARBA" id="ARBA00023098"/>
    </source>
</evidence>
<dbReference type="GO" id="GO:0008444">
    <property type="term" value="F:CDP-diacylglycerol-glycerol-3-phosphate 3-phosphatidyltransferase activity"/>
    <property type="evidence" value="ECO:0007669"/>
    <property type="project" value="UniProtKB-EC"/>
</dbReference>
<dbReference type="Proteomes" id="UP000068026">
    <property type="component" value="Chromosome"/>
</dbReference>
<dbReference type="OrthoDB" id="9796672at2"/>
<keyword evidence="4 11" id="KW-0808">Transferase</keyword>
<dbReference type="EMBL" id="FQUA01000001">
    <property type="protein sequence ID" value="SHE27666.1"/>
    <property type="molecule type" value="Genomic_DNA"/>
</dbReference>
<keyword evidence="8 12" id="KW-0472">Membrane</keyword>
<name>A0A0X8V9G3_ANAPI</name>
<dbReference type="InterPro" id="IPR043130">
    <property type="entry name" value="CDP-OH_PTrfase_TM_dom"/>
</dbReference>
<sequence length="175" mass="19445">MRFLPNSITVSRIFASFFLLITEPFTGSFFALYLFCGLSDILDGFLARRLGLSSASGATLDSIADCIFVFVALFTLLPKIAVPRWVLFWVCGIFILKGITFVIGVFRYRGLAFLHTYLNKAAGGVLFCFPLMYAYWGITITASLLCGLATIAALEELCINIFAKALQRDRKGLFF</sequence>
<keyword evidence="7" id="KW-0443">Lipid metabolism</keyword>
<evidence type="ECO:0000256" key="5">
    <source>
        <dbReference type="ARBA" id="ARBA00022692"/>
    </source>
</evidence>
<keyword evidence="6 12" id="KW-1133">Transmembrane helix</keyword>
<dbReference type="InterPro" id="IPR000462">
    <property type="entry name" value="CDP-OH_P_trans"/>
</dbReference>
<dbReference type="Pfam" id="PF01066">
    <property type="entry name" value="CDP-OH_P_transf"/>
    <property type="match status" value="1"/>
</dbReference>
<feature type="transmembrane region" description="Helical" evidence="12">
    <location>
        <begin position="50"/>
        <end position="74"/>
    </location>
</feature>
<comment type="subcellular location">
    <subcellularLocation>
        <location evidence="1">Membrane</location>
        <topology evidence="1">Multi-pass membrane protein</topology>
    </subcellularLocation>
</comment>
<dbReference type="GO" id="GO:0016020">
    <property type="term" value="C:membrane"/>
    <property type="evidence" value="ECO:0007669"/>
    <property type="project" value="UniProtKB-SubCell"/>
</dbReference>
<evidence type="ECO:0000256" key="2">
    <source>
        <dbReference type="ARBA" id="ARBA00010441"/>
    </source>
</evidence>
<evidence type="ECO:0000313" key="16">
    <source>
        <dbReference type="Proteomes" id="UP000184204"/>
    </source>
</evidence>
<evidence type="ECO:0000256" key="11">
    <source>
        <dbReference type="RuleBase" id="RU003750"/>
    </source>
</evidence>
<organism evidence="14 16">
    <name type="scientific">Anaerotignum propionicum DSM 1682</name>
    <dbReference type="NCBI Taxonomy" id="991789"/>
    <lineage>
        <taxon>Bacteria</taxon>
        <taxon>Bacillati</taxon>
        <taxon>Bacillota</taxon>
        <taxon>Clostridia</taxon>
        <taxon>Lachnospirales</taxon>
        <taxon>Anaerotignaceae</taxon>
        <taxon>Anaerotignum</taxon>
    </lineage>
</organism>
<dbReference type="InterPro" id="IPR050324">
    <property type="entry name" value="CDP-alcohol_PTase-I"/>
</dbReference>
<dbReference type="Proteomes" id="UP000184204">
    <property type="component" value="Unassembled WGS sequence"/>
</dbReference>
<keyword evidence="15" id="KW-1185">Reference proteome</keyword>
<reference evidence="16" key="4">
    <citation type="submission" date="2016-11" db="EMBL/GenBank/DDBJ databases">
        <authorList>
            <person name="Jaros S."/>
            <person name="Januszkiewicz K."/>
            <person name="Wedrychowicz H."/>
        </authorList>
    </citation>
    <scope>NUCLEOTIDE SEQUENCE [LARGE SCALE GENOMIC DNA]</scope>
    <source>
        <strain evidence="16">DSM 1682</strain>
    </source>
</reference>
<dbReference type="KEGG" id="cpro:CPRO_02510"/>
<feature type="transmembrane region" description="Helical" evidence="12">
    <location>
        <begin position="142"/>
        <end position="163"/>
    </location>
</feature>